<dbReference type="GO" id="GO:0004571">
    <property type="term" value="F:mannosyl-oligosaccharide 1,2-alpha-mannosidase activity"/>
    <property type="evidence" value="ECO:0007669"/>
    <property type="project" value="InterPro"/>
</dbReference>
<dbReference type="EMBL" id="GL379795">
    <property type="protein sequence ID" value="EGT59356.1"/>
    <property type="molecule type" value="Genomic_DNA"/>
</dbReference>
<dbReference type="FunCoup" id="G0MHX8">
    <property type="interactions" value="3237"/>
</dbReference>
<evidence type="ECO:0000256" key="7">
    <source>
        <dbReference type="RuleBase" id="RU361193"/>
    </source>
</evidence>
<evidence type="ECO:0000256" key="6">
    <source>
        <dbReference type="PIRSR" id="PIRSR601382-2"/>
    </source>
</evidence>
<feature type="active site" description="Proton donor" evidence="5">
    <location>
        <position position="362"/>
    </location>
</feature>
<feature type="chain" id="PRO_5003403258" description="alpha-1,2-Mannosidase" evidence="8">
    <location>
        <begin position="22"/>
        <end position="928"/>
    </location>
</feature>
<feature type="domain" description="PA" evidence="9">
    <location>
        <begin position="676"/>
        <end position="757"/>
    </location>
</feature>
<evidence type="ECO:0000256" key="4">
    <source>
        <dbReference type="ARBA" id="ARBA00023180"/>
    </source>
</evidence>
<dbReference type="AlphaFoldDB" id="G0MHX8"/>
<accession>G0MHX8</accession>
<evidence type="ECO:0000313" key="11">
    <source>
        <dbReference type="Proteomes" id="UP000008068"/>
    </source>
</evidence>
<protein>
    <recommendedName>
        <fullName evidence="7">alpha-1,2-Mannosidase</fullName>
        <ecNumber evidence="7">3.2.1.-</ecNumber>
    </recommendedName>
</protein>
<comment type="subcellular location">
    <subcellularLocation>
        <location evidence="1">Endoplasmic reticulum</location>
    </subcellularLocation>
</comment>
<dbReference type="InterPro" id="IPR012341">
    <property type="entry name" value="6hp_glycosidase-like_sf"/>
</dbReference>
<feature type="active site" evidence="5">
    <location>
        <position position="268"/>
    </location>
</feature>
<keyword evidence="11" id="KW-1185">Reference proteome</keyword>
<name>G0MHX8_CAEBE</name>
<dbReference type="SUPFAM" id="SSF48225">
    <property type="entry name" value="Seven-hairpin glycosidases"/>
    <property type="match status" value="1"/>
</dbReference>
<keyword evidence="3" id="KW-0256">Endoplasmic reticulum</keyword>
<dbReference type="GO" id="GO:0005975">
    <property type="term" value="P:carbohydrate metabolic process"/>
    <property type="evidence" value="ECO:0007669"/>
    <property type="project" value="InterPro"/>
</dbReference>
<dbReference type="SUPFAM" id="SSF52025">
    <property type="entry name" value="PA domain"/>
    <property type="match status" value="1"/>
</dbReference>
<dbReference type="eggNOG" id="KOG2430">
    <property type="taxonomic scope" value="Eukaryota"/>
</dbReference>
<evidence type="ECO:0000256" key="2">
    <source>
        <dbReference type="ARBA" id="ARBA00007658"/>
    </source>
</evidence>
<dbReference type="PANTHER" id="PTHR45679:SF2">
    <property type="entry name" value="ER DEGRADATION-ENHANCING ALPHA-MANNOSIDASE-LIKE PROTEIN 3"/>
    <property type="match status" value="1"/>
</dbReference>
<feature type="binding site" evidence="6">
    <location>
        <position position="466"/>
    </location>
    <ligand>
        <name>Ca(2+)</name>
        <dbReference type="ChEBI" id="CHEBI:29108"/>
    </ligand>
</feature>
<dbReference type="InParanoid" id="G0MHX8"/>
<feature type="active site" evidence="5">
    <location>
        <position position="380"/>
    </location>
</feature>
<dbReference type="Gene3D" id="3.50.30.30">
    <property type="match status" value="1"/>
</dbReference>
<dbReference type="OMA" id="RRWDRRE"/>
<keyword evidence="7" id="KW-0326">Glycosidase</keyword>
<gene>
    <name evidence="10" type="ORF">CAEBREN_21992</name>
</gene>
<comment type="similarity">
    <text evidence="2 7">Belongs to the glycosyl hydrolase 47 family.</text>
</comment>
<dbReference type="InterPro" id="IPR046450">
    <property type="entry name" value="PA_dom_sf"/>
</dbReference>
<reference evidence="11" key="1">
    <citation type="submission" date="2011-07" db="EMBL/GenBank/DDBJ databases">
        <authorList>
            <consortium name="Caenorhabditis brenneri Sequencing and Analysis Consortium"/>
            <person name="Wilson R.K."/>
        </authorList>
    </citation>
    <scope>NUCLEOTIDE SEQUENCE [LARGE SCALE GENOMIC DNA]</scope>
    <source>
        <strain evidence="11">PB2801</strain>
    </source>
</reference>
<keyword evidence="8" id="KW-0732">Signal</keyword>
<feature type="signal peptide" evidence="8">
    <location>
        <begin position="1"/>
        <end position="21"/>
    </location>
</feature>
<dbReference type="PANTHER" id="PTHR45679">
    <property type="entry name" value="ER DEGRADATION-ENHANCING ALPHA-MANNOSIDASE-LIKE PROTEIN 2"/>
    <property type="match status" value="1"/>
</dbReference>
<dbReference type="GO" id="GO:0044322">
    <property type="term" value="C:endoplasmic reticulum quality control compartment"/>
    <property type="evidence" value="ECO:0007669"/>
    <property type="project" value="GOC"/>
</dbReference>
<keyword evidence="4" id="KW-0325">Glycoprotein</keyword>
<feature type="active site" description="Proton donor" evidence="5">
    <location>
        <position position="123"/>
    </location>
</feature>
<sequence length="928" mass="105866">MFYTRWKVFILLTVCYQMTQGDEIDKKKLQKEAYEMFMHGYNSYMNYAFPADELMPLSCKGRIRGVTPSRGDVDDVLGNYSVTLLDSLDTLVVMNELDEFEKAIDLVINHVRFDSDLVVSVFETNIRVLGGLISAHVLAEHIKEKHPERLQKYDKQLLKMATEVGNRLLPAFNTTSGLPYSRINLKHGMQDHLKRQKDTCTACGGTMILEFAALTSLTGDPIYEKKARKAMDFLWQQRHRSSDLMGTVLNVHSGDWTRRESGIGAGIDSYYEYTLKAYILLGDESYLDRFNKHYEAIKRYITKGPIFVDVHMHRPTVATRGFMDSLLAFWPGLQVLKGDVKEAIEIHEMLFQVIQKHKFLPEAFTHDFQVHWAEHPIRPEFVESTYFLYRATKDPHYLHVAKQIMDSINKYVKVPCGFAALKDIRTMVKEDQMESFVLSETFKYLYMIFTDPEDLVFDPDHFVLTTEAHFLPLSIGLNEKVENVGNPRRMILRADEPKQKNYVCANPIDFTKLPTEREEARLIRERTKMMLGEIRSGLTSGTATVGGSNCESPAERIKAWAFSATNQEHVKQLSLMGIELVTLSDGRLHLSHKSIDAHSPLYARWGFEFMQEMQDYVEQLDKKIVHAETNEKFVQVLSYPFYGAPVLSAWPAQFGRDLSISEPLIGRAAQTIPIRACDPILNAKDIVGKIAIVERSDCVFQDKARNVQKAGAIGMVVIDHEARSNFMPSFSMASDKDGKDDIGFSSVFLFRDEGEKLLKALKKNPETVISMSAQPVSINETVGKLLKYGKMFKFSDYPTCDVNDGDIIYHSLAYPEVILNLRFNGVNQDSDPRLHQEVVERHVTELHEYLEFGDSDYEFPFYEFFRTAAYGALDLNVENNKLLTVISALSTLKKKPIPPSVFARLPGEITRVRCIPKGEEMSCAKLAL</sequence>
<keyword evidence="7" id="KW-0378">Hydrolase</keyword>
<dbReference type="STRING" id="135651.G0MHX8"/>
<dbReference type="Gene3D" id="1.50.10.10">
    <property type="match status" value="1"/>
</dbReference>
<dbReference type="PRINTS" id="PR00747">
    <property type="entry name" value="GLYHDRLASE47"/>
</dbReference>
<dbReference type="GO" id="GO:1904380">
    <property type="term" value="P:endoplasmic reticulum mannose trimming"/>
    <property type="evidence" value="ECO:0007669"/>
    <property type="project" value="InterPro"/>
</dbReference>
<evidence type="ECO:0000313" key="10">
    <source>
        <dbReference type="EMBL" id="EGT59356.1"/>
    </source>
</evidence>
<dbReference type="Pfam" id="PF02225">
    <property type="entry name" value="PA"/>
    <property type="match status" value="1"/>
</dbReference>
<dbReference type="Pfam" id="PF01532">
    <property type="entry name" value="Glyco_hydro_47"/>
    <property type="match status" value="1"/>
</dbReference>
<organism evidence="11">
    <name type="scientific">Caenorhabditis brenneri</name>
    <name type="common">Nematode worm</name>
    <dbReference type="NCBI Taxonomy" id="135651"/>
    <lineage>
        <taxon>Eukaryota</taxon>
        <taxon>Metazoa</taxon>
        <taxon>Ecdysozoa</taxon>
        <taxon>Nematoda</taxon>
        <taxon>Chromadorea</taxon>
        <taxon>Rhabditida</taxon>
        <taxon>Rhabditina</taxon>
        <taxon>Rhabditomorpha</taxon>
        <taxon>Rhabditoidea</taxon>
        <taxon>Rhabditidae</taxon>
        <taxon>Peloderinae</taxon>
        <taxon>Caenorhabditis</taxon>
    </lineage>
</organism>
<keyword evidence="6" id="KW-0106">Calcium</keyword>
<dbReference type="InterPro" id="IPR044674">
    <property type="entry name" value="EDEM1/2/3"/>
</dbReference>
<comment type="cofactor">
    <cofactor evidence="6">
        <name>Ca(2+)</name>
        <dbReference type="ChEBI" id="CHEBI:29108"/>
    </cofactor>
</comment>
<dbReference type="OrthoDB" id="8118055at2759"/>
<evidence type="ECO:0000256" key="3">
    <source>
        <dbReference type="ARBA" id="ARBA00022824"/>
    </source>
</evidence>
<dbReference type="HOGENOM" id="CLU_003818_4_1_1"/>
<dbReference type="Proteomes" id="UP000008068">
    <property type="component" value="Unassembled WGS sequence"/>
</dbReference>
<dbReference type="GO" id="GO:0016020">
    <property type="term" value="C:membrane"/>
    <property type="evidence" value="ECO:0007669"/>
    <property type="project" value="InterPro"/>
</dbReference>
<dbReference type="InterPro" id="IPR001382">
    <property type="entry name" value="Glyco_hydro_47"/>
</dbReference>
<keyword evidence="6" id="KW-0479">Metal-binding</keyword>
<evidence type="ECO:0000259" key="9">
    <source>
        <dbReference type="Pfam" id="PF02225"/>
    </source>
</evidence>
<dbReference type="InterPro" id="IPR036026">
    <property type="entry name" value="Seven-hairpin_glycosidases"/>
</dbReference>
<proteinExistence type="inferred from homology"/>
<dbReference type="EC" id="3.2.1.-" evidence="7"/>
<evidence type="ECO:0000256" key="1">
    <source>
        <dbReference type="ARBA" id="ARBA00004240"/>
    </source>
</evidence>
<dbReference type="GO" id="GO:0005509">
    <property type="term" value="F:calcium ion binding"/>
    <property type="evidence" value="ECO:0007669"/>
    <property type="project" value="InterPro"/>
</dbReference>
<evidence type="ECO:0000256" key="8">
    <source>
        <dbReference type="SAM" id="SignalP"/>
    </source>
</evidence>
<dbReference type="InterPro" id="IPR003137">
    <property type="entry name" value="PA_domain"/>
</dbReference>
<evidence type="ECO:0000256" key="5">
    <source>
        <dbReference type="PIRSR" id="PIRSR601382-1"/>
    </source>
</evidence>